<dbReference type="EMBL" id="NRQW01000566">
    <property type="protein sequence ID" value="PLZ84771.1"/>
    <property type="molecule type" value="Genomic_DNA"/>
</dbReference>
<feature type="transmembrane region" description="Helical" evidence="1">
    <location>
        <begin position="137"/>
        <end position="156"/>
    </location>
</feature>
<dbReference type="Proteomes" id="UP000235036">
    <property type="component" value="Unassembled WGS sequence"/>
</dbReference>
<organism evidence="2 3">
    <name type="scientific">Fischerella muscicola CCMEE 5323</name>
    <dbReference type="NCBI Taxonomy" id="2019572"/>
    <lineage>
        <taxon>Bacteria</taxon>
        <taxon>Bacillati</taxon>
        <taxon>Cyanobacteriota</taxon>
        <taxon>Cyanophyceae</taxon>
        <taxon>Nostocales</taxon>
        <taxon>Hapalosiphonaceae</taxon>
        <taxon>Fischerella</taxon>
    </lineage>
</organism>
<dbReference type="Pfam" id="PF12679">
    <property type="entry name" value="ABC2_membrane_2"/>
    <property type="match status" value="1"/>
</dbReference>
<proteinExistence type="predicted"/>
<dbReference type="PANTHER" id="PTHR43471">
    <property type="entry name" value="ABC TRANSPORTER PERMEASE"/>
    <property type="match status" value="1"/>
</dbReference>
<feature type="transmembrane region" description="Helical" evidence="1">
    <location>
        <begin position="103"/>
        <end position="125"/>
    </location>
</feature>
<name>A0A2N6JX16_FISMU</name>
<evidence type="ECO:0000313" key="2">
    <source>
        <dbReference type="EMBL" id="PLZ84771.1"/>
    </source>
</evidence>
<reference evidence="2 3" key="1">
    <citation type="submission" date="2017-08" db="EMBL/GenBank/DDBJ databases">
        <title>Genomes of Fischerella (Mastigocladus) sp. strains.</title>
        <authorList>
            <person name="Miller S.R."/>
        </authorList>
    </citation>
    <scope>NUCLEOTIDE SEQUENCE [LARGE SCALE GENOMIC DNA]</scope>
    <source>
        <strain evidence="2 3">CCMEE 5323</strain>
    </source>
</reference>
<dbReference type="RefSeq" id="WP_016867207.1">
    <property type="nucleotide sequence ID" value="NZ_CAWNVR010000701.1"/>
</dbReference>
<accession>A0A2N6JX16</accession>
<sequence length="264" mass="29000">MNFGRLYVIATNVFREVVRDRILFMIGFYIIILATAIYFLPEFAAATEDKMFLDFALAAMNLLGLVVAVFVGTGLINKEIEKRTVLVLIAKPISRAELIVGKYLGLLSLLAVLITAMTVITLVFLQLGKVPYSKVPYSIASVLISAFFLFLQLSLMTAVAITLGVFTTSLLATVLTFAVYLMGNITQDILQLGRLGRKHGIETLTQGLYLVLPDLSRLDVKNDAIYGLAALPNSTTLISNVGYGLLYTLMLLAIAILIFSQREF</sequence>
<protein>
    <submittedName>
        <fullName evidence="2">ABC transporter permease</fullName>
    </submittedName>
</protein>
<keyword evidence="1" id="KW-0812">Transmembrane</keyword>
<keyword evidence="3" id="KW-1185">Reference proteome</keyword>
<gene>
    <name evidence="2" type="ORF">CEN44_23780</name>
</gene>
<dbReference type="PANTHER" id="PTHR43471:SF10">
    <property type="entry name" value="SLL1107 PROTEIN"/>
    <property type="match status" value="1"/>
</dbReference>
<dbReference type="AlphaFoldDB" id="A0A2N6JX16"/>
<dbReference type="GO" id="GO:0140359">
    <property type="term" value="F:ABC-type transporter activity"/>
    <property type="evidence" value="ECO:0007669"/>
    <property type="project" value="InterPro"/>
</dbReference>
<keyword evidence="1" id="KW-0472">Membrane</keyword>
<feature type="transmembrane region" description="Helical" evidence="1">
    <location>
        <begin position="52"/>
        <end position="76"/>
    </location>
</feature>
<feature type="transmembrane region" description="Helical" evidence="1">
    <location>
        <begin position="21"/>
        <end position="40"/>
    </location>
</feature>
<comment type="caution">
    <text evidence="2">The sequence shown here is derived from an EMBL/GenBank/DDBJ whole genome shotgun (WGS) entry which is preliminary data.</text>
</comment>
<feature type="transmembrane region" description="Helical" evidence="1">
    <location>
        <begin position="241"/>
        <end position="259"/>
    </location>
</feature>
<evidence type="ECO:0000313" key="3">
    <source>
        <dbReference type="Proteomes" id="UP000235036"/>
    </source>
</evidence>
<keyword evidence="1" id="KW-1133">Transmembrane helix</keyword>
<evidence type="ECO:0000256" key="1">
    <source>
        <dbReference type="SAM" id="Phobius"/>
    </source>
</evidence>
<feature type="transmembrane region" description="Helical" evidence="1">
    <location>
        <begin position="163"/>
        <end position="183"/>
    </location>
</feature>
<dbReference type="GO" id="GO:0005886">
    <property type="term" value="C:plasma membrane"/>
    <property type="evidence" value="ECO:0007669"/>
    <property type="project" value="UniProtKB-SubCell"/>
</dbReference>